<dbReference type="PANTHER" id="PTHR43037">
    <property type="entry name" value="UNNAMED PRODUCT-RELATED"/>
    <property type="match status" value="1"/>
</dbReference>
<reference evidence="6" key="1">
    <citation type="submission" date="2016-10" db="EMBL/GenBank/DDBJ databases">
        <authorList>
            <person name="Varghese N."/>
            <person name="Submissions S."/>
        </authorList>
    </citation>
    <scope>NUCLEOTIDE SEQUENCE [LARGE SCALE GENOMIC DNA]</scope>
    <source>
        <strain evidence="6">CGMCC 4.3519</strain>
    </source>
</reference>
<name>A0A1H9FKC8_9ACTN</name>
<evidence type="ECO:0000256" key="2">
    <source>
        <dbReference type="ARBA" id="ARBA00022801"/>
    </source>
</evidence>
<gene>
    <name evidence="5" type="ORF">SAMN05216481_10759</name>
</gene>
<dbReference type="RefSeq" id="WP_093659693.1">
    <property type="nucleotide sequence ID" value="NZ_FOET01000007.1"/>
</dbReference>
<organism evidence="5 6">
    <name type="scientific">Streptomyces radiopugnans</name>
    <dbReference type="NCBI Taxonomy" id="403935"/>
    <lineage>
        <taxon>Bacteria</taxon>
        <taxon>Bacillati</taxon>
        <taxon>Actinomycetota</taxon>
        <taxon>Actinomycetes</taxon>
        <taxon>Kitasatosporales</taxon>
        <taxon>Streptomycetaceae</taxon>
        <taxon>Streptomyces</taxon>
    </lineage>
</organism>
<dbReference type="AlphaFoldDB" id="A0A1H9FKC8"/>
<sequence>MRATNLLRRAGVLLGTLALAFTGLSAAPAAAAELERVTGFGSNPGALTMYRYVPDDLPAGAPVVLVLHGCTQDAPGFTATYGWRAYADARGFALVAAQQETANNSSRCFNWFQAGDTSRDRGEMLSLRQMVAHTVSAVGADPSRVYVAGFSGGGAMAASALAAYPDVFAGGAVLAGIPHGCATSMAQAFGCMNPGATKTAAQWGDLVRAQNPGYGGPWPSVAVWHGTADTTVVPANADELVKQWTNAHGTDATADGTASLPGGVTRRDYGSSAGTAVRDYRVSGMGHAVPVRPSEGCGTAGAYTADLMCSTAYITADWGLGGTGPGDPGDPGEPGDPQTPACFTASNYTHVQQGRATVRYGYAYAVGSGDALGLWNVYTVTSLTETEPGWYERTASCG</sequence>
<dbReference type="InterPro" id="IPR029058">
    <property type="entry name" value="AB_hydrolase_fold"/>
</dbReference>
<dbReference type="InterPro" id="IPR010126">
    <property type="entry name" value="Esterase_phb"/>
</dbReference>
<dbReference type="GO" id="GO:0016787">
    <property type="term" value="F:hydrolase activity"/>
    <property type="evidence" value="ECO:0007669"/>
    <property type="project" value="UniProtKB-KW"/>
</dbReference>
<feature type="signal peptide" evidence="4">
    <location>
        <begin position="1"/>
        <end position="31"/>
    </location>
</feature>
<evidence type="ECO:0000256" key="4">
    <source>
        <dbReference type="SAM" id="SignalP"/>
    </source>
</evidence>
<dbReference type="InterPro" id="IPR050955">
    <property type="entry name" value="Plant_Biomass_Hydrol_Est"/>
</dbReference>
<feature type="chain" id="PRO_5038346131" evidence="4">
    <location>
        <begin position="32"/>
        <end position="398"/>
    </location>
</feature>
<dbReference type="NCBIfam" id="TIGR01840">
    <property type="entry name" value="esterase_phb"/>
    <property type="match status" value="1"/>
</dbReference>
<evidence type="ECO:0000313" key="6">
    <source>
        <dbReference type="Proteomes" id="UP000199055"/>
    </source>
</evidence>
<protein>
    <submittedName>
        <fullName evidence="5">Feruloyl esterase</fullName>
    </submittedName>
</protein>
<dbReference type="EMBL" id="FOET01000007">
    <property type="protein sequence ID" value="SEQ38430.1"/>
    <property type="molecule type" value="Genomic_DNA"/>
</dbReference>
<evidence type="ECO:0000256" key="1">
    <source>
        <dbReference type="ARBA" id="ARBA00022729"/>
    </source>
</evidence>
<evidence type="ECO:0000256" key="3">
    <source>
        <dbReference type="SAM" id="MobiDB-lite"/>
    </source>
</evidence>
<keyword evidence="1 4" id="KW-0732">Signal</keyword>
<evidence type="ECO:0000313" key="5">
    <source>
        <dbReference type="EMBL" id="SEQ38430.1"/>
    </source>
</evidence>
<proteinExistence type="predicted"/>
<feature type="region of interest" description="Disordered" evidence="3">
    <location>
        <begin position="252"/>
        <end position="271"/>
    </location>
</feature>
<dbReference type="STRING" id="403935.SAMN05216481_10759"/>
<dbReference type="PANTHER" id="PTHR43037:SF1">
    <property type="entry name" value="BLL1128 PROTEIN"/>
    <property type="match status" value="1"/>
</dbReference>
<keyword evidence="6" id="KW-1185">Reference proteome</keyword>
<accession>A0A1H9FKC8</accession>
<dbReference type="Pfam" id="PF10503">
    <property type="entry name" value="Esterase_PHB"/>
    <property type="match status" value="1"/>
</dbReference>
<dbReference type="SUPFAM" id="SSF53474">
    <property type="entry name" value="alpha/beta-Hydrolases"/>
    <property type="match status" value="2"/>
</dbReference>
<dbReference type="GO" id="GO:0005576">
    <property type="term" value="C:extracellular region"/>
    <property type="evidence" value="ECO:0007669"/>
    <property type="project" value="InterPro"/>
</dbReference>
<dbReference type="Proteomes" id="UP000199055">
    <property type="component" value="Unassembled WGS sequence"/>
</dbReference>
<keyword evidence="2" id="KW-0378">Hydrolase</keyword>
<dbReference type="Gene3D" id="3.40.50.1820">
    <property type="entry name" value="alpha/beta hydrolase"/>
    <property type="match status" value="1"/>
</dbReference>